<dbReference type="Proteomes" id="UP000040578">
    <property type="component" value="Unassembled WGS sequence"/>
</dbReference>
<dbReference type="SUPFAM" id="SSF53254">
    <property type="entry name" value="Phosphoglycerate mutase-like"/>
    <property type="match status" value="1"/>
</dbReference>
<dbReference type="GO" id="GO:0016158">
    <property type="term" value="F:inositol hexakisphosphate 3-phosphatase activity"/>
    <property type="evidence" value="ECO:0007669"/>
    <property type="project" value="UniProtKB-EC"/>
</dbReference>
<name>A0AAW7K403_9GAMM</name>
<feature type="chain" id="PRO_5043543808" evidence="2">
    <location>
        <begin position="26"/>
        <end position="440"/>
    </location>
</feature>
<dbReference type="NCBIfam" id="NF007553">
    <property type="entry name" value="PRK10173.1"/>
    <property type="match status" value="1"/>
</dbReference>
<dbReference type="InterPro" id="IPR029033">
    <property type="entry name" value="His_PPase_superfam"/>
</dbReference>
<proteinExistence type="inferred from homology"/>
<keyword evidence="2" id="KW-0732">Signal</keyword>
<dbReference type="Proteomes" id="UP001167864">
    <property type="component" value="Unassembled WGS sequence"/>
</dbReference>
<evidence type="ECO:0000256" key="1">
    <source>
        <dbReference type="ARBA" id="ARBA00005375"/>
    </source>
</evidence>
<evidence type="ECO:0000313" key="5">
    <source>
        <dbReference type="Proteomes" id="UP000040578"/>
    </source>
</evidence>
<sequence>MIKVKTAASLTLLALLLPATEVAFAQEQGNNVRSEQNGYQLEQVLVMSRHGIRAPLVNYGDILSSATPFQWPKWETPGGLLTPKGAEVEAIFGGYFREWLVQNKLLTAQGCPVDGKVFTYANSLPRTIDTAQHFLFGAFPGCNVPVHHQKEIGKMDPVFNPIITLDVTPEFKAQALASINQHAGPGGIVGLNQRLQPNYQILSRILDFKNSPSCLQDKKCDWSEQPNVISLVQNKEPGITGPLKLGTGASDAFMLQYYEGFPLKDVAWGRITSPEEWKKLQEIKNQYHETLFGSPAIADNAAEKLVNFISAALDPVGEKTPNEQLAQQAKLAVLVGHDSNIASLLAAMKTKDYQLPNQYEKTPISGKVVFERWKDTKNNKDLMRIEYIYLSTEQIRNKTPLSLQAPPERVTLEIEGCPIDAQGFCSMDDFRQAMKKNTHI</sequence>
<evidence type="ECO:0000313" key="6">
    <source>
        <dbReference type="Proteomes" id="UP001167864"/>
    </source>
</evidence>
<organism evidence="4 6">
    <name type="scientific">Yersinia nurmii</name>
    <dbReference type="NCBI Taxonomy" id="685706"/>
    <lineage>
        <taxon>Bacteria</taxon>
        <taxon>Pseudomonadati</taxon>
        <taxon>Pseudomonadota</taxon>
        <taxon>Gammaproteobacteria</taxon>
        <taxon>Enterobacterales</taxon>
        <taxon>Yersiniaceae</taxon>
        <taxon>Yersinia</taxon>
    </lineage>
</organism>
<comment type="caution">
    <text evidence="4">The sequence shown here is derived from an EMBL/GenBank/DDBJ whole genome shotgun (WGS) entry which is preliminary data.</text>
</comment>
<dbReference type="PROSITE" id="PS00616">
    <property type="entry name" value="HIS_ACID_PHOSPHAT_1"/>
    <property type="match status" value="1"/>
</dbReference>
<dbReference type="InterPro" id="IPR000560">
    <property type="entry name" value="His_Pase_clade-2"/>
</dbReference>
<dbReference type="GO" id="GO:0008877">
    <property type="term" value="F:glucose-1-phosphatase activity"/>
    <property type="evidence" value="ECO:0007669"/>
    <property type="project" value="UniProtKB-EC"/>
</dbReference>
<dbReference type="Pfam" id="PF00328">
    <property type="entry name" value="His_Phos_2"/>
    <property type="match status" value="2"/>
</dbReference>
<dbReference type="CDD" id="cd07061">
    <property type="entry name" value="HP_HAP_like"/>
    <property type="match status" value="1"/>
</dbReference>
<dbReference type="InterPro" id="IPR033379">
    <property type="entry name" value="Acid_Pase_AS"/>
</dbReference>
<gene>
    <name evidence="4" type="primary">agp</name>
    <name evidence="3" type="ORF">ERS137967_00775</name>
    <name evidence="4" type="ORF">QVN42_07005</name>
</gene>
<dbReference type="GO" id="GO:0030288">
    <property type="term" value="C:outer membrane-bounded periplasmic space"/>
    <property type="evidence" value="ECO:0007669"/>
    <property type="project" value="TreeGrafter"/>
</dbReference>
<keyword evidence="5" id="KW-1185">Reference proteome</keyword>
<dbReference type="EMBL" id="JAUEHU010000005">
    <property type="protein sequence ID" value="MDN0087147.1"/>
    <property type="molecule type" value="Genomic_DNA"/>
</dbReference>
<reference evidence="4" key="2">
    <citation type="submission" date="2023-06" db="EMBL/GenBank/DDBJ databases">
        <authorList>
            <person name="Polev D.E."/>
            <person name="Saitova A.T."/>
            <person name="Bogumilchik E.A."/>
            <person name="Kokorina G.I."/>
            <person name="Voskresenskaia E.A."/>
        </authorList>
    </citation>
    <scope>NUCLEOTIDE SEQUENCE</scope>
    <source>
        <strain evidence="4">2145 StPb PI</strain>
    </source>
</reference>
<dbReference type="PROSITE" id="PS00778">
    <property type="entry name" value="HIS_ACID_PHOSPHAT_2"/>
    <property type="match status" value="1"/>
</dbReference>
<dbReference type="EMBL" id="CPYD01000002">
    <property type="protein sequence ID" value="CNE11097.1"/>
    <property type="molecule type" value="Genomic_DNA"/>
</dbReference>
<dbReference type="PANTHER" id="PTHR11567:SF135">
    <property type="entry name" value="GLUCOSE-1-PHOSPHATASE"/>
    <property type="match status" value="1"/>
</dbReference>
<dbReference type="RefSeq" id="WP_049596988.1">
    <property type="nucleotide sequence ID" value="NZ_CPYD01000002.1"/>
</dbReference>
<dbReference type="EC" id="3.1.3.10" evidence="3 4"/>
<dbReference type="AlphaFoldDB" id="A0AAW7K403"/>
<dbReference type="InterPro" id="IPR050645">
    <property type="entry name" value="Histidine_acid_phosphatase"/>
</dbReference>
<evidence type="ECO:0000313" key="4">
    <source>
        <dbReference type="EMBL" id="MDN0087147.1"/>
    </source>
</evidence>
<comment type="similarity">
    <text evidence="1">Belongs to the histidine acid phosphatase family.</text>
</comment>
<protein>
    <submittedName>
        <fullName evidence="3 4">Glucose-1-phosphatase/inositol phosphatase</fullName>
        <ecNumber evidence="3 4">3.1.3.10</ecNumber>
        <ecNumber evidence="4">3.1.3.8</ecNumber>
    </submittedName>
</protein>
<evidence type="ECO:0000256" key="2">
    <source>
        <dbReference type="SAM" id="SignalP"/>
    </source>
</evidence>
<keyword evidence="4" id="KW-0378">Hydrolase</keyword>
<reference evidence="3 5" key="1">
    <citation type="submission" date="2015-03" db="EMBL/GenBank/DDBJ databases">
        <authorList>
            <consortium name="Pathogen Informatics"/>
            <person name="Murphy D."/>
        </authorList>
    </citation>
    <scope>NUCLEOTIDE SEQUENCE [LARGE SCALE GENOMIC DNA]</scope>
    <source>
        <strain evidence="3">Type strain: CIP110231</strain>
        <strain evidence="5">type strain: CIP110231</strain>
    </source>
</reference>
<evidence type="ECO:0000313" key="3">
    <source>
        <dbReference type="EMBL" id="CNE11097.1"/>
    </source>
</evidence>
<feature type="signal peptide" evidence="2">
    <location>
        <begin position="1"/>
        <end position="25"/>
    </location>
</feature>
<dbReference type="PANTHER" id="PTHR11567">
    <property type="entry name" value="ACID PHOSPHATASE-RELATED"/>
    <property type="match status" value="1"/>
</dbReference>
<accession>A0AAW7K403</accession>
<dbReference type="EC" id="3.1.3.8" evidence="4"/>
<dbReference type="Gene3D" id="3.40.50.1240">
    <property type="entry name" value="Phosphoglycerate mutase-like"/>
    <property type="match status" value="2"/>
</dbReference>